<evidence type="ECO:0000313" key="2">
    <source>
        <dbReference type="EMBL" id="QHN76820.1"/>
    </source>
</evidence>
<gene>
    <name evidence="2" type="ORF">DS421_19g647270</name>
</gene>
<dbReference type="Proteomes" id="UP000464620">
    <property type="component" value="Chromosome B09"/>
</dbReference>
<dbReference type="GO" id="GO:0015919">
    <property type="term" value="P:peroxisomal membrane transport"/>
    <property type="evidence" value="ECO:0007669"/>
    <property type="project" value="InterPro"/>
</dbReference>
<dbReference type="Gramene" id="arahy.Tifrunner.gnm2.ann2.Ah19g149900.1">
    <property type="protein sequence ID" value="arahy.Tifrunner.gnm2.ann2.Ah19g149900.1-CDS"/>
    <property type="gene ID" value="arahy.Tifrunner.gnm2.ann2.Ah19g149900"/>
</dbReference>
<keyword evidence="1" id="KW-0812">Transmembrane</keyword>
<evidence type="ECO:0000313" key="3">
    <source>
        <dbReference type="Proteomes" id="UP000464620"/>
    </source>
</evidence>
<feature type="transmembrane region" description="Helical" evidence="1">
    <location>
        <begin position="283"/>
        <end position="303"/>
    </location>
</feature>
<proteinExistence type="predicted"/>
<name>A0A6B9V617_ARAHY</name>
<reference evidence="2 3" key="1">
    <citation type="submission" date="2020-01" db="EMBL/GenBank/DDBJ databases">
        <title>Genome sequence of Arachis hypogaea, cultivar Shitouqi.</title>
        <authorList>
            <person name="Zhuang W."/>
            <person name="Chen H."/>
            <person name="Varshney R."/>
            <person name="Wang D."/>
            <person name="Ming R."/>
        </authorList>
    </citation>
    <scope>NUCLEOTIDE SEQUENCE [LARGE SCALE GENOMIC DNA]</scope>
    <source>
        <tissue evidence="2">Young leaf</tissue>
    </source>
</reference>
<keyword evidence="1" id="KW-0472">Membrane</keyword>
<sequence>MNTATMSITTDASADKIIWKQIEVSESYLVCSMYEEATSIAISILKVLQDDSSGVATQDMWESAAMVLVQSLNQLGRAPDILNQLRSYFTSVKTIPSQVLLTGVCFQIAEGSISGIREFLEEFLNGWNLGDGQYVAVIAEAKKECGSKYNKHLVLGIDEYLEVVEVYAVTLLATLLKDVDLAISWVENASLPEENRQGLRRRLNSMHCSKSAKFSQVSSPTSDNAAYSVNEQNVCEGSHKSLKGKDSDNRKYASKIVPRLAERIEPCFWCFRAINLKFGNTKFVISSGKIMLSCLVLFIYYVYRRKQATIKRMVRTQVTAMKRALVDLWQLAFSYEVNPLAAVQPIAAAANQGR</sequence>
<protein>
    <recommendedName>
        <fullName evidence="4">Protein APEM9</fullName>
    </recommendedName>
</protein>
<evidence type="ECO:0008006" key="4">
    <source>
        <dbReference type="Google" id="ProtNLM"/>
    </source>
</evidence>
<dbReference type="InterPro" id="IPR034571">
    <property type="entry name" value="APEM9"/>
</dbReference>
<dbReference type="PANTHER" id="PTHR36361:SF1">
    <property type="entry name" value="PROTEIN APEM9"/>
    <property type="match status" value="1"/>
</dbReference>
<dbReference type="PANTHER" id="PTHR36361">
    <property type="entry name" value="PROTEIN APEM9"/>
    <property type="match status" value="1"/>
</dbReference>
<organism evidence="2 3">
    <name type="scientific">Arachis hypogaea</name>
    <name type="common">Peanut</name>
    <dbReference type="NCBI Taxonomy" id="3818"/>
    <lineage>
        <taxon>Eukaryota</taxon>
        <taxon>Viridiplantae</taxon>
        <taxon>Streptophyta</taxon>
        <taxon>Embryophyta</taxon>
        <taxon>Tracheophyta</taxon>
        <taxon>Spermatophyta</taxon>
        <taxon>Magnoliopsida</taxon>
        <taxon>eudicotyledons</taxon>
        <taxon>Gunneridae</taxon>
        <taxon>Pentapetalae</taxon>
        <taxon>rosids</taxon>
        <taxon>fabids</taxon>
        <taxon>Fabales</taxon>
        <taxon>Fabaceae</taxon>
        <taxon>Papilionoideae</taxon>
        <taxon>50 kb inversion clade</taxon>
        <taxon>dalbergioids sensu lato</taxon>
        <taxon>Dalbergieae</taxon>
        <taxon>Pterocarpus clade</taxon>
        <taxon>Arachis</taxon>
    </lineage>
</organism>
<dbReference type="EMBL" id="CP031001">
    <property type="protein sequence ID" value="QHN76820.1"/>
    <property type="molecule type" value="Genomic_DNA"/>
</dbReference>
<keyword evidence="1" id="KW-1133">Transmembrane helix</keyword>
<evidence type="ECO:0000256" key="1">
    <source>
        <dbReference type="SAM" id="Phobius"/>
    </source>
</evidence>
<accession>A0A6B9V617</accession>
<dbReference type="OrthoDB" id="1919407at2759"/>
<dbReference type="AlphaFoldDB" id="A0A6B9V617"/>